<feature type="compositionally biased region" description="Polar residues" evidence="1">
    <location>
        <begin position="257"/>
        <end position="267"/>
    </location>
</feature>
<feature type="region of interest" description="Disordered" evidence="1">
    <location>
        <begin position="213"/>
        <end position="349"/>
    </location>
</feature>
<protein>
    <submittedName>
        <fullName evidence="2">Uncharacterized protein</fullName>
    </submittedName>
</protein>
<feature type="compositionally biased region" description="Polar residues" evidence="1">
    <location>
        <begin position="236"/>
        <end position="249"/>
    </location>
</feature>
<evidence type="ECO:0000313" key="2">
    <source>
        <dbReference type="EMBL" id="KAF4301232.1"/>
    </source>
</evidence>
<dbReference type="Proteomes" id="UP000572817">
    <property type="component" value="Unassembled WGS sequence"/>
</dbReference>
<gene>
    <name evidence="3" type="ORF">GTA08_BOTSDO07102</name>
    <name evidence="2" type="ORF">GTA08_BOTSDO11297</name>
</gene>
<dbReference type="EMBL" id="WWBZ02000040">
    <property type="protein sequence ID" value="KAF4305946.1"/>
    <property type="molecule type" value="Genomic_DNA"/>
</dbReference>
<evidence type="ECO:0000313" key="3">
    <source>
        <dbReference type="EMBL" id="KAF4305946.1"/>
    </source>
</evidence>
<proteinExistence type="predicted"/>
<dbReference type="EMBL" id="WWBZ02000082">
    <property type="protein sequence ID" value="KAF4301232.1"/>
    <property type="molecule type" value="Genomic_DNA"/>
</dbReference>
<evidence type="ECO:0000313" key="4">
    <source>
        <dbReference type="Proteomes" id="UP000572817"/>
    </source>
</evidence>
<name>A0A8H4IHE6_9PEZI</name>
<feature type="compositionally biased region" description="Pro residues" evidence="1">
    <location>
        <begin position="339"/>
        <end position="348"/>
    </location>
</feature>
<feature type="compositionally biased region" description="Low complexity" evidence="1">
    <location>
        <begin position="317"/>
        <end position="338"/>
    </location>
</feature>
<dbReference type="AlphaFoldDB" id="A0A8H4IHE6"/>
<keyword evidence="4" id="KW-1185">Reference proteome</keyword>
<comment type="caution">
    <text evidence="2">The sequence shown here is derived from an EMBL/GenBank/DDBJ whole genome shotgun (WGS) entry which is preliminary data.</text>
</comment>
<accession>A0A8H4IHE6</accession>
<feature type="compositionally biased region" description="Acidic residues" evidence="1">
    <location>
        <begin position="219"/>
        <end position="233"/>
    </location>
</feature>
<sequence>MSSFSRSSTPPLMLPPPTKEHIVLKIYIESCRPVYRLIVVPENYTFQHLHKLIQYSREASAGAIPARDIVIRYHYHKSDAEIYWQSFKPLVTASNQPCIAQGQGGPAIEDSCVDEDFAGYVFTSRGKKFHIDRFNTSGYWNMYLEGGKVYPITRGYHVALLVRGDPDPDPRYQAEEDELYGPFEPWPPIWRNREEDWLEPSYSRSSWDERLYEWPPVKEDDDSSDQSSDDEESQQTQTPVPRTNAQQRANAAVSYPAQGNNRTNATYQRPPPGNSGLHRITVQALTQQTAAPRPNPPAAIHNAAFPHPSAPQRNATPPSSSSSASYSSSSSWFSSSSSSPPPTHPPSPLSIATTVYTEFYLTLTKRGYTGRVRNELLERYTARVGRRLDVETMRGIAARVRKRAARGARKRGRRVRVVVRVRGLVGGI</sequence>
<organism evidence="2 4">
    <name type="scientific">Botryosphaeria dothidea</name>
    <dbReference type="NCBI Taxonomy" id="55169"/>
    <lineage>
        <taxon>Eukaryota</taxon>
        <taxon>Fungi</taxon>
        <taxon>Dikarya</taxon>
        <taxon>Ascomycota</taxon>
        <taxon>Pezizomycotina</taxon>
        <taxon>Dothideomycetes</taxon>
        <taxon>Dothideomycetes incertae sedis</taxon>
        <taxon>Botryosphaeriales</taxon>
        <taxon>Botryosphaeriaceae</taxon>
        <taxon>Botryosphaeria</taxon>
    </lineage>
</organism>
<evidence type="ECO:0000256" key="1">
    <source>
        <dbReference type="SAM" id="MobiDB-lite"/>
    </source>
</evidence>
<reference evidence="2 4" key="1">
    <citation type="submission" date="2020-04" db="EMBL/GenBank/DDBJ databases">
        <title>Genome Assembly and Annotation of Botryosphaeria dothidea sdau 11-99, a Latent Pathogen of Apple Fruit Ring Rot in China.</title>
        <authorList>
            <person name="Yu C."/>
            <person name="Diao Y."/>
            <person name="Lu Q."/>
            <person name="Zhao J."/>
            <person name="Cui S."/>
            <person name="Peng C."/>
            <person name="He B."/>
            <person name="Liu H."/>
        </authorList>
    </citation>
    <scope>NUCLEOTIDE SEQUENCE [LARGE SCALE GENOMIC DNA]</scope>
    <source>
        <strain evidence="4">sdau11-99</strain>
        <strain evidence="2">Sdau11-99</strain>
    </source>
</reference>